<keyword evidence="9" id="KW-0862">Zinc</keyword>
<dbReference type="GO" id="GO:0005634">
    <property type="term" value="C:nucleus"/>
    <property type="evidence" value="ECO:0007669"/>
    <property type="project" value="UniProtKB-SubCell"/>
</dbReference>
<dbReference type="SMART" id="SM00401">
    <property type="entry name" value="ZnF_GATA"/>
    <property type="match status" value="1"/>
</dbReference>
<evidence type="ECO:0000313" key="21">
    <source>
        <dbReference type="Proteomes" id="UP001064489"/>
    </source>
</evidence>
<evidence type="ECO:0000256" key="3">
    <source>
        <dbReference type="ARBA" id="ARBA00011073"/>
    </source>
</evidence>
<evidence type="ECO:0000256" key="2">
    <source>
        <dbReference type="ARBA" id="ARBA00005694"/>
    </source>
</evidence>
<evidence type="ECO:0000256" key="14">
    <source>
        <dbReference type="ARBA" id="ARBA00023180"/>
    </source>
</evidence>
<reference evidence="20" key="1">
    <citation type="journal article" date="2022" name="Plant J.">
        <title>Strategies of tolerance reflected in two North American maple genomes.</title>
        <authorList>
            <person name="McEvoy S.L."/>
            <person name="Sezen U.U."/>
            <person name="Trouern-Trend A."/>
            <person name="McMahon S.M."/>
            <person name="Schaberg P.G."/>
            <person name="Yang J."/>
            <person name="Wegrzyn J.L."/>
            <person name="Swenson N.G."/>
        </authorList>
    </citation>
    <scope>NUCLEOTIDE SEQUENCE</scope>
    <source>
        <strain evidence="20">91603</strain>
    </source>
</reference>
<dbReference type="PROSITE" id="PS50114">
    <property type="entry name" value="GATA_ZN_FINGER_2"/>
    <property type="match status" value="1"/>
</dbReference>
<evidence type="ECO:0000256" key="10">
    <source>
        <dbReference type="ARBA" id="ARBA00023015"/>
    </source>
</evidence>
<evidence type="ECO:0000259" key="19">
    <source>
        <dbReference type="PROSITE" id="PS50114"/>
    </source>
</evidence>
<keyword evidence="12" id="KW-0010">Activator</keyword>
<dbReference type="GO" id="GO:0004252">
    <property type="term" value="F:serine-type endopeptidase activity"/>
    <property type="evidence" value="ECO:0007669"/>
    <property type="project" value="InterPro"/>
</dbReference>
<accession>A0AAD5IY08</accession>
<dbReference type="CDD" id="cd02120">
    <property type="entry name" value="PA_subtilisin_like"/>
    <property type="match status" value="1"/>
</dbReference>
<keyword evidence="10" id="KW-0805">Transcription regulation</keyword>
<dbReference type="Gene3D" id="3.30.50.10">
    <property type="entry name" value="Erythroid Transcription Factor GATA-1, subunit A"/>
    <property type="match status" value="1"/>
</dbReference>
<dbReference type="FunFam" id="3.30.70.80:FF:000002">
    <property type="entry name" value="Subtilisin-like protease SBT5.3"/>
    <property type="match status" value="1"/>
</dbReference>
<keyword evidence="21" id="KW-1185">Reference proteome</keyword>
<dbReference type="GO" id="GO:0006508">
    <property type="term" value="P:proteolysis"/>
    <property type="evidence" value="ECO:0007669"/>
    <property type="project" value="UniProtKB-KW"/>
</dbReference>
<keyword evidence="6 16" id="KW-0479">Metal-binding</keyword>
<dbReference type="FunFam" id="3.50.30.30:FF:000005">
    <property type="entry name" value="subtilisin-like protease SBT1.5"/>
    <property type="match status" value="1"/>
</dbReference>
<dbReference type="Pfam" id="PF00320">
    <property type="entry name" value="GATA"/>
    <property type="match status" value="1"/>
</dbReference>
<keyword evidence="6 16" id="KW-0863">Zinc-finger</keyword>
<keyword evidence="11" id="KW-0238">DNA-binding</keyword>
<dbReference type="EMBL" id="JAJSOW010000101">
    <property type="protein sequence ID" value="KAI9180553.1"/>
    <property type="molecule type" value="Genomic_DNA"/>
</dbReference>
<evidence type="ECO:0000256" key="8">
    <source>
        <dbReference type="ARBA" id="ARBA00022825"/>
    </source>
</evidence>
<dbReference type="Pfam" id="PF05922">
    <property type="entry name" value="Inhibitor_I9"/>
    <property type="match status" value="1"/>
</dbReference>
<dbReference type="InterPro" id="IPR000209">
    <property type="entry name" value="Peptidase_S8/S53_dom"/>
</dbReference>
<organism evidence="20 21">
    <name type="scientific">Acer negundo</name>
    <name type="common">Box elder</name>
    <dbReference type="NCBI Taxonomy" id="4023"/>
    <lineage>
        <taxon>Eukaryota</taxon>
        <taxon>Viridiplantae</taxon>
        <taxon>Streptophyta</taxon>
        <taxon>Embryophyta</taxon>
        <taxon>Tracheophyta</taxon>
        <taxon>Spermatophyta</taxon>
        <taxon>Magnoliopsida</taxon>
        <taxon>eudicotyledons</taxon>
        <taxon>Gunneridae</taxon>
        <taxon>Pentapetalae</taxon>
        <taxon>rosids</taxon>
        <taxon>malvids</taxon>
        <taxon>Sapindales</taxon>
        <taxon>Sapindaceae</taxon>
        <taxon>Hippocastanoideae</taxon>
        <taxon>Acereae</taxon>
        <taxon>Acer</taxon>
    </lineage>
</organism>
<evidence type="ECO:0000313" key="20">
    <source>
        <dbReference type="EMBL" id="KAI9180553.1"/>
    </source>
</evidence>
<gene>
    <name evidence="20" type="ORF">LWI28_005998</name>
</gene>
<dbReference type="GO" id="GO:0006355">
    <property type="term" value="P:regulation of DNA-templated transcription"/>
    <property type="evidence" value="ECO:0007669"/>
    <property type="project" value="InterPro"/>
</dbReference>
<proteinExistence type="inferred from homology"/>
<feature type="region of interest" description="Disordered" evidence="17">
    <location>
        <begin position="478"/>
        <end position="521"/>
    </location>
</feature>
<dbReference type="InterPro" id="IPR036852">
    <property type="entry name" value="Peptidase_S8/S53_dom_sf"/>
</dbReference>
<evidence type="ECO:0000256" key="1">
    <source>
        <dbReference type="ARBA" id="ARBA00004123"/>
    </source>
</evidence>
<dbReference type="Gene3D" id="3.50.30.30">
    <property type="match status" value="1"/>
</dbReference>
<keyword evidence="5 18" id="KW-0732">Signal</keyword>
<dbReference type="GO" id="GO:0008270">
    <property type="term" value="F:zinc ion binding"/>
    <property type="evidence" value="ECO:0007669"/>
    <property type="project" value="UniProtKB-KW"/>
</dbReference>
<comment type="similarity">
    <text evidence="2">Belongs to the type IV zinc-finger family. Class A subfamily.</text>
</comment>
<feature type="compositionally biased region" description="Acidic residues" evidence="17">
    <location>
        <begin position="478"/>
        <end position="498"/>
    </location>
</feature>
<evidence type="ECO:0000256" key="7">
    <source>
        <dbReference type="ARBA" id="ARBA00022801"/>
    </source>
</evidence>
<evidence type="ECO:0000256" key="16">
    <source>
        <dbReference type="PROSITE-ProRule" id="PRU00094"/>
    </source>
</evidence>
<dbReference type="InterPro" id="IPR010259">
    <property type="entry name" value="S8pro/Inhibitor_I9"/>
</dbReference>
<dbReference type="InterPro" id="IPR037045">
    <property type="entry name" value="S8pro/Inhibitor_I9_sf"/>
</dbReference>
<feature type="domain" description="GATA-type" evidence="19">
    <location>
        <begin position="673"/>
        <end position="705"/>
    </location>
</feature>
<dbReference type="PROSITE" id="PS00344">
    <property type="entry name" value="GATA_ZN_FINGER_1"/>
    <property type="match status" value="1"/>
</dbReference>
<evidence type="ECO:0000256" key="15">
    <source>
        <dbReference type="ARBA" id="ARBA00023242"/>
    </source>
</evidence>
<feature type="signal peptide" evidence="18">
    <location>
        <begin position="1"/>
        <end position="26"/>
    </location>
</feature>
<comment type="similarity">
    <text evidence="3">Belongs to the peptidase S8 family.</text>
</comment>
<sequence length="756" mass="82471">MASSASSLWLFGFIFLVLSLFQLATASSNVYIVYMGDRRTYEEPQLVQESHHELLSYILGSKEAAKDSIMYSYKHGFSGFAAVLTRPQAKLIADLPGVVRVVPHRILSLHTTRSWDFLRVKPHIVNGLLSRSTHSSYGSIIGVMDTGIWPDSESFRDEGMGEVPSRWRGMCQEGEGFNRSNCNRKIIGARWYIKGYEAEFGKLNTSGGVEFLSPRDAAGHAKGVSVVCSAGNSGPYPQTVINTAPWVVTVAASTIDRGFPTTVTLGNNQSFMGQAFYTGKGKLNKFHPIVYGEDIAAFNANEDSAGSCDSGTLNATLARGKVVFCFQSRSQRSATVAADTVLKVNGAGLIFAQFPTKDVQFSFVIPIVQVDFTIGTSLLTYMELNRNPVVKFSLTKTTIGQQISPEVVFFSSRGPSSLSPSVLKPDIAAPGVNVLASCASFPQLNSSIFTQIRYGGLHRSEEYFSVDDLLDFSNGDFEEQQKEEEEDGSVEEEEEDEKDSLSGSSSQDRTTDIDDNNSNSSSLCASQSFLTNHELVEPVADFAELEWVSHFVDDSSPSGDSELSPWYPSYGGNRSEPELNNPVTVIKTPCCVPSSVPSKARTKRTRPAGRIWSLRLPVLVDSPVSSSSSSGLSPSPCPTHEWLSGGGGGFEEPAAKKLKKKPAVQTGGGLFQRRCSHCQIQKTPQWRTGPLGPKTLCNACGVRFKSGRLFPEYRPACSPTFSRDVHSNSHRKVLEMRKKKELAGPEVGLTQMVQSF</sequence>
<comment type="caution">
    <text evidence="20">The sequence shown here is derived from an EMBL/GenBank/DDBJ whole genome shotgun (WGS) entry which is preliminary data.</text>
</comment>
<comment type="subcellular location">
    <subcellularLocation>
        <location evidence="1">Nucleus</location>
    </subcellularLocation>
</comment>
<dbReference type="InterPro" id="IPR013088">
    <property type="entry name" value="Znf_NHR/GATA"/>
</dbReference>
<dbReference type="Proteomes" id="UP001064489">
    <property type="component" value="Chromosome 4"/>
</dbReference>
<keyword evidence="15" id="KW-0539">Nucleus</keyword>
<evidence type="ECO:0000256" key="13">
    <source>
        <dbReference type="ARBA" id="ARBA00023163"/>
    </source>
</evidence>
<feature type="chain" id="PRO_5041933404" description="GATA-type domain-containing protein" evidence="18">
    <location>
        <begin position="27"/>
        <end position="756"/>
    </location>
</feature>
<dbReference type="Pfam" id="PF00082">
    <property type="entry name" value="Peptidase_S8"/>
    <property type="match status" value="1"/>
</dbReference>
<dbReference type="FunFam" id="3.30.50.10:FF:000018">
    <property type="entry name" value="GATA transcription factor"/>
    <property type="match status" value="1"/>
</dbReference>
<protein>
    <recommendedName>
        <fullName evidence="19">GATA-type domain-containing protein</fullName>
    </recommendedName>
</protein>
<evidence type="ECO:0000256" key="17">
    <source>
        <dbReference type="SAM" id="MobiDB-lite"/>
    </source>
</evidence>
<dbReference type="SUPFAM" id="SSF57716">
    <property type="entry name" value="Glucocorticoid receptor-like (DNA-binding domain)"/>
    <property type="match status" value="1"/>
</dbReference>
<dbReference type="CDD" id="cd00202">
    <property type="entry name" value="ZnF_GATA"/>
    <property type="match status" value="1"/>
</dbReference>
<feature type="compositionally biased region" description="Low complexity" evidence="17">
    <location>
        <begin position="625"/>
        <end position="634"/>
    </location>
</feature>
<dbReference type="PANTHER" id="PTHR10795">
    <property type="entry name" value="PROPROTEIN CONVERTASE SUBTILISIN/KEXIN"/>
    <property type="match status" value="1"/>
</dbReference>
<evidence type="ECO:0000256" key="4">
    <source>
        <dbReference type="ARBA" id="ARBA00022670"/>
    </source>
</evidence>
<keyword evidence="14" id="KW-0325">Glycoprotein</keyword>
<keyword evidence="8" id="KW-0720">Serine protease</keyword>
<reference evidence="20" key="2">
    <citation type="submission" date="2023-02" db="EMBL/GenBank/DDBJ databases">
        <authorList>
            <person name="Swenson N.G."/>
            <person name="Wegrzyn J.L."/>
            <person name="Mcevoy S.L."/>
        </authorList>
    </citation>
    <scope>NUCLEOTIDE SEQUENCE</scope>
    <source>
        <strain evidence="20">91603</strain>
        <tissue evidence="20">Leaf</tissue>
    </source>
</reference>
<dbReference type="AlphaFoldDB" id="A0AAD5IY08"/>
<dbReference type="InterPro" id="IPR045051">
    <property type="entry name" value="SBT"/>
</dbReference>
<keyword evidence="13" id="KW-0804">Transcription</keyword>
<feature type="region of interest" description="Disordered" evidence="17">
    <location>
        <begin position="625"/>
        <end position="654"/>
    </location>
</feature>
<keyword evidence="4" id="KW-0645">Protease</keyword>
<dbReference type="InterPro" id="IPR000679">
    <property type="entry name" value="Znf_GATA"/>
</dbReference>
<evidence type="ECO:0000256" key="5">
    <source>
        <dbReference type="ARBA" id="ARBA00022729"/>
    </source>
</evidence>
<dbReference type="Gene3D" id="3.30.70.80">
    <property type="entry name" value="Peptidase S8 propeptide/proteinase inhibitor I9"/>
    <property type="match status" value="1"/>
</dbReference>
<dbReference type="GO" id="GO:0043565">
    <property type="term" value="F:sequence-specific DNA binding"/>
    <property type="evidence" value="ECO:0007669"/>
    <property type="project" value="InterPro"/>
</dbReference>
<evidence type="ECO:0000256" key="11">
    <source>
        <dbReference type="ARBA" id="ARBA00023125"/>
    </source>
</evidence>
<keyword evidence="7" id="KW-0378">Hydrolase</keyword>
<evidence type="ECO:0000256" key="6">
    <source>
        <dbReference type="ARBA" id="ARBA00022771"/>
    </source>
</evidence>
<evidence type="ECO:0000256" key="18">
    <source>
        <dbReference type="SAM" id="SignalP"/>
    </source>
</evidence>
<evidence type="ECO:0000256" key="12">
    <source>
        <dbReference type="ARBA" id="ARBA00023159"/>
    </source>
</evidence>
<dbReference type="SUPFAM" id="SSF52743">
    <property type="entry name" value="Subtilisin-like"/>
    <property type="match status" value="1"/>
</dbReference>
<dbReference type="Gene3D" id="3.40.50.200">
    <property type="entry name" value="Peptidase S8/S53 domain"/>
    <property type="match status" value="2"/>
</dbReference>
<evidence type="ECO:0000256" key="9">
    <source>
        <dbReference type="ARBA" id="ARBA00022833"/>
    </source>
</evidence>
<name>A0AAD5IY08_ACENE</name>